<name>A0AAU7QJJ9_9GAMM</name>
<protein>
    <submittedName>
        <fullName evidence="1">Uncharacterized protein</fullName>
    </submittedName>
</protein>
<accession>A0AAU7QJJ9</accession>
<organism evidence="1">
    <name type="scientific">Rhodanobacter sp. IGA1.0</name>
    <dbReference type="NCBI Taxonomy" id="3158582"/>
    <lineage>
        <taxon>Bacteria</taxon>
        <taxon>Pseudomonadati</taxon>
        <taxon>Pseudomonadota</taxon>
        <taxon>Gammaproteobacteria</taxon>
        <taxon>Lysobacterales</taxon>
        <taxon>Rhodanobacteraceae</taxon>
        <taxon>Rhodanobacter</taxon>
    </lineage>
</organism>
<dbReference type="AlphaFoldDB" id="A0AAU7QJJ9"/>
<dbReference type="EMBL" id="CP157948">
    <property type="protein sequence ID" value="XBS89872.1"/>
    <property type="molecule type" value="Genomic_DNA"/>
</dbReference>
<dbReference type="RefSeq" id="WP_007807083.1">
    <property type="nucleotide sequence ID" value="NZ_CP157948.1"/>
</dbReference>
<evidence type="ECO:0000313" key="1">
    <source>
        <dbReference type="EMBL" id="XBS89872.1"/>
    </source>
</evidence>
<gene>
    <name evidence="1" type="ORF">ABNK63_15990</name>
</gene>
<proteinExistence type="predicted"/>
<reference evidence="1" key="1">
    <citation type="submission" date="2024-06" db="EMBL/GenBank/DDBJ databases">
        <authorList>
            <person name="Sun Y."/>
        </authorList>
    </citation>
    <scope>NUCLEOTIDE SEQUENCE</scope>
    <source>
        <strain evidence="1">IGA1.0</strain>
    </source>
</reference>
<sequence>MNSLWKDLLFLHGHLVRKEDLDWRTDAPLKPARDDKQASLAKRTVMACCAHVWPRLAGPR</sequence>